<dbReference type="InterPro" id="IPR010982">
    <property type="entry name" value="Lambda_DNA-bd_dom_sf"/>
</dbReference>
<dbReference type="SMART" id="SM00530">
    <property type="entry name" value="HTH_XRE"/>
    <property type="match status" value="1"/>
</dbReference>
<name>A0ABP5DBR6_9ACTN</name>
<dbReference type="Pfam" id="PF13560">
    <property type="entry name" value="HTH_31"/>
    <property type="match status" value="1"/>
</dbReference>
<gene>
    <name evidence="2" type="ORF">GCM10009798_43340</name>
</gene>
<dbReference type="SUPFAM" id="SSF47413">
    <property type="entry name" value="lambda repressor-like DNA-binding domains"/>
    <property type="match status" value="1"/>
</dbReference>
<dbReference type="Proteomes" id="UP001500571">
    <property type="component" value="Unassembled WGS sequence"/>
</dbReference>
<comment type="caution">
    <text evidence="2">The sequence shown here is derived from an EMBL/GenBank/DDBJ whole genome shotgun (WGS) entry which is preliminary data.</text>
</comment>
<proteinExistence type="predicted"/>
<dbReference type="RefSeq" id="WP_425573091.1">
    <property type="nucleotide sequence ID" value="NZ_BAAAPB010000008.1"/>
</dbReference>
<feature type="domain" description="HTH cro/C1-type" evidence="1">
    <location>
        <begin position="7"/>
        <end position="60"/>
    </location>
</feature>
<reference evidence="3" key="1">
    <citation type="journal article" date="2019" name="Int. J. Syst. Evol. Microbiol.">
        <title>The Global Catalogue of Microorganisms (GCM) 10K type strain sequencing project: providing services to taxonomists for standard genome sequencing and annotation.</title>
        <authorList>
            <consortium name="The Broad Institute Genomics Platform"/>
            <consortium name="The Broad Institute Genome Sequencing Center for Infectious Disease"/>
            <person name="Wu L."/>
            <person name="Ma J."/>
        </authorList>
    </citation>
    <scope>NUCLEOTIDE SEQUENCE [LARGE SCALE GENOMIC DNA]</scope>
    <source>
        <strain evidence="3">JCM 15309</strain>
    </source>
</reference>
<accession>A0ABP5DBR6</accession>
<keyword evidence="3" id="KW-1185">Reference proteome</keyword>
<protein>
    <recommendedName>
        <fullName evidence="1">HTH cro/C1-type domain-containing protein</fullName>
    </recommendedName>
</protein>
<evidence type="ECO:0000313" key="2">
    <source>
        <dbReference type="EMBL" id="GAA1977459.1"/>
    </source>
</evidence>
<dbReference type="PROSITE" id="PS50943">
    <property type="entry name" value="HTH_CROC1"/>
    <property type="match status" value="1"/>
</dbReference>
<dbReference type="InterPro" id="IPR001387">
    <property type="entry name" value="Cro/C1-type_HTH"/>
</dbReference>
<evidence type="ECO:0000313" key="3">
    <source>
        <dbReference type="Proteomes" id="UP001500571"/>
    </source>
</evidence>
<dbReference type="CDD" id="cd00093">
    <property type="entry name" value="HTH_XRE"/>
    <property type="match status" value="1"/>
</dbReference>
<dbReference type="EMBL" id="BAAAPB010000008">
    <property type="protein sequence ID" value="GAA1977459.1"/>
    <property type="molecule type" value="Genomic_DNA"/>
</dbReference>
<sequence length="63" mass="6793">MSAGWVIRHGREVAGLSRREIAGRAGVSVSFLGRLERDERPSDLGVLEALADAFVERSRANAA</sequence>
<organism evidence="2 3">
    <name type="scientific">Nocardioides panacihumi</name>
    <dbReference type="NCBI Taxonomy" id="400774"/>
    <lineage>
        <taxon>Bacteria</taxon>
        <taxon>Bacillati</taxon>
        <taxon>Actinomycetota</taxon>
        <taxon>Actinomycetes</taxon>
        <taxon>Propionibacteriales</taxon>
        <taxon>Nocardioidaceae</taxon>
        <taxon>Nocardioides</taxon>
    </lineage>
</organism>
<dbReference type="Gene3D" id="1.10.260.40">
    <property type="entry name" value="lambda repressor-like DNA-binding domains"/>
    <property type="match status" value="1"/>
</dbReference>
<evidence type="ECO:0000259" key="1">
    <source>
        <dbReference type="PROSITE" id="PS50943"/>
    </source>
</evidence>